<dbReference type="Gene3D" id="3.30.1010.10">
    <property type="entry name" value="Phosphatidylinositol 3-kinase Catalytic Subunit, Chain A, domain 4"/>
    <property type="match status" value="1"/>
</dbReference>
<keyword evidence="4 9" id="KW-0547">Nucleotide-binding</keyword>
<protein>
    <recommendedName>
        <fullName evidence="9">Serine/threonine-protein kinase TOR</fullName>
        <ecNumber evidence="9">2.7.11.1</ecNumber>
    </recommendedName>
</protein>
<dbReference type="GO" id="GO:0016242">
    <property type="term" value="P:negative regulation of macroautophagy"/>
    <property type="evidence" value="ECO:0007669"/>
    <property type="project" value="TreeGrafter"/>
</dbReference>
<evidence type="ECO:0000313" key="13">
    <source>
        <dbReference type="EMBL" id="OHT15244.1"/>
    </source>
</evidence>
<dbReference type="InterPro" id="IPR016024">
    <property type="entry name" value="ARM-type_fold"/>
</dbReference>
<evidence type="ECO:0000256" key="1">
    <source>
        <dbReference type="ARBA" id="ARBA00011031"/>
    </source>
</evidence>
<dbReference type="SUPFAM" id="SSF56112">
    <property type="entry name" value="Protein kinase-like (PK-like)"/>
    <property type="match status" value="1"/>
</dbReference>
<dbReference type="Pfam" id="PF00454">
    <property type="entry name" value="PI3_PI4_kinase"/>
    <property type="match status" value="1"/>
</dbReference>
<dbReference type="SMART" id="SM01343">
    <property type="entry name" value="FATC"/>
    <property type="match status" value="1"/>
</dbReference>
<dbReference type="Gene3D" id="1.10.1070.11">
    <property type="entry name" value="Phosphatidylinositol 3-/4-kinase, catalytic domain"/>
    <property type="match status" value="1"/>
</dbReference>
<dbReference type="PROSITE" id="PS00916">
    <property type="entry name" value="PI3_4_KINASE_2"/>
    <property type="match status" value="1"/>
</dbReference>
<feature type="domain" description="FATC" evidence="12">
    <location>
        <begin position="2255"/>
        <end position="2287"/>
    </location>
</feature>
<dbReference type="InterPro" id="IPR050517">
    <property type="entry name" value="DDR_Repair_Kinase"/>
</dbReference>
<dbReference type="Gene3D" id="1.25.10.10">
    <property type="entry name" value="Leucine-rich Repeat Variant"/>
    <property type="match status" value="2"/>
</dbReference>
<evidence type="ECO:0000256" key="4">
    <source>
        <dbReference type="ARBA" id="ARBA00022741"/>
    </source>
</evidence>
<dbReference type="Proteomes" id="UP000179807">
    <property type="component" value="Unassembled WGS sequence"/>
</dbReference>
<dbReference type="InterPro" id="IPR011009">
    <property type="entry name" value="Kinase-like_dom_sf"/>
</dbReference>
<keyword evidence="6 9" id="KW-0067">ATP-binding</keyword>
<dbReference type="GO" id="GO:0031931">
    <property type="term" value="C:TORC1 complex"/>
    <property type="evidence" value="ECO:0007669"/>
    <property type="project" value="TreeGrafter"/>
</dbReference>
<dbReference type="VEuPathDB" id="TrichDB:TRFO_14280"/>
<dbReference type="InterPro" id="IPR024585">
    <property type="entry name" value="mTOR_dom"/>
</dbReference>
<evidence type="ECO:0000256" key="8">
    <source>
        <dbReference type="ARBA" id="ARBA00048679"/>
    </source>
</evidence>
<dbReference type="GO" id="GO:0005634">
    <property type="term" value="C:nucleus"/>
    <property type="evidence" value="ECO:0007669"/>
    <property type="project" value="TreeGrafter"/>
</dbReference>
<keyword evidence="5 9" id="KW-0418">Kinase</keyword>
<comment type="similarity">
    <text evidence="1 9">Belongs to the PI3/PI4-kinase family.</text>
</comment>
<accession>A0A1J4KZX3</accession>
<comment type="catalytic activity">
    <reaction evidence="7 9">
        <text>L-threonyl-[protein] + ATP = O-phospho-L-threonyl-[protein] + ADP + H(+)</text>
        <dbReference type="Rhea" id="RHEA:46608"/>
        <dbReference type="Rhea" id="RHEA-COMP:11060"/>
        <dbReference type="Rhea" id="RHEA-COMP:11605"/>
        <dbReference type="ChEBI" id="CHEBI:15378"/>
        <dbReference type="ChEBI" id="CHEBI:30013"/>
        <dbReference type="ChEBI" id="CHEBI:30616"/>
        <dbReference type="ChEBI" id="CHEBI:61977"/>
        <dbReference type="ChEBI" id="CHEBI:456216"/>
        <dbReference type="EC" id="2.7.11.1"/>
    </reaction>
</comment>
<sequence>MTHRNDKNHLKISKIHHQKTMNLQNLSIPQTCEQMIKTYHSYNQSFYLEMVRMSNVNLNDYVNEFLILVTRLAKDRHKPNVIRSAIGLVALHNFGFENFTILSKIFDRLLPQTDLEYVKFTSWCAGQLIHHPGGEQSRYVSHLFERLIDWTRAKGRRSRPLASAYLLHSLSISAGSNVVVYIQSLQSVIWLLVSHQSTQVLQATAKAIYMFTRAIMRYGRSDLEDYMLFFFQLCSKLLSFGDPIREYASLLIFQQLINGYPDFFVSKYLPLYSSIQDICTDEPMLVQGAAYMVIASLCQVDSKQFLELVAEDLFERTRPVLVEFPKDIVSSLCLMCRKVPSFMEEKLDELKDFVKEIKNEPESAFSLLTGIFEAFGKKVFPLDQSLLKELFMTRITPEFKDFIIIAASYLTSWDDENISNDLLTKRLICELSNDDPSLAIEIISSAPSDAFQNYQQLFESLKPLLSAPSIDIREIVPKAMFNIYKRCEKITQKELLTMLFQKAMYEHSNYVRLAILNAMLENCDKVMAAPEFMKFFQIFVNDDSSTVRNVAFQILEKLSSINPIAVSSLTRCSLLDAFFIIRHVSSIRTRSRTAKTLPFLARASNKTIKAYIGGFIDIALDIINNHSVQQKFENFLEVNAYNTFLVGIIDTMSLLAPMDPETISKHSEIVIPFLCNFLEPETNRQLALSVLKLLLTLLSAPASTIAYRAQAPQILAACSNFLASTHSRKTRMALLKVIGVVGVLEVHQRPPPTSCATPENIDDSLARQFFHPTRDKEGTVDDSLLLQDLTTDQYYGAVAASALLDIFKDENLKEFYLDAVQGLVQILPQPKMHMLIYFDAFVVRLLEVMQNASISDMKIYLTQFSTLISNSTHNASPFLEKSLLLIKRRFCDELASPFLDLIHSFLIALRDGFSSYASETICLLVACLDTAKTSNKQVSRGVLKAFASLGVFATDLLYLIVPNVCDAVECEQALPQIRVYALDTLTSLNRQVNLYPYMGTIIRATTCGLLNEDQKISAAAVNLLLSILRSQGPSFLPNAQAAIDIVEAKGLTTKEFQMSLQEIKKGIVSSSFSPEIFRDSSIVIKPLPRKHIFSEDAIIVRAMTPNLGLERHLEEWFRSFVLTAISNSPSKAIRVCTTLATSHYPLATKLFNPAFHSCWREMGTKGKQQVTQSFHELLLATWNYETVMHDIIGLLVFMHKIEEPLDIPSIDLVKASLRYGGVSLALRLQQTLYEKDPRNAEAIAKLIDIYVQLGNWPNAIGVWKKGQMNSFQLKNPETFSRLKMWDHVQPIYEEKFMRGHDFSSFLGLTESLAAMAMWPKLMSYYETFRKLKTHQKKRVASYFAEACLHLNNWSSLTDVLQYSPEDSSRCISLMALNALHQKDFKMADFYVNKGFSLLASRPITFWSDNRQIHRDTMIACQELIEISEMKQWLMKNNQKEIEEVWNERLKTAPRDFDLWFGIIANRASLMEIRDENLIKFFQLKSITLGTKIHINAFDIIFPEFDINNAPDLHKICYVVAHWNVGEKRRALDEMEKLTNSVKGEYLQRCQLLYANWVLEIDDSIDSLNKAYQHLSQAIKNDRENSIIQELALLSPSKLRKNRLTSGLGSKYMLPSQIFKELTTNTTRVETLRKWSDVNAALVTLEPKNSTKYITNAIDALAQCTLLSPSFPDVVQLLNIFFENANQSVVFNSTAHKCIEKLNPKLMLEASPQLLIQLSHQTKDVAEFVHDIVFKLLLEHFHELIFSVIVLTKSKNANRAAAANRILEEFTQALPNVYNEVSLIRKTLLRVTVTWHEKVLNRITDAFDFYQSRQFDKMKFTLASINALSSLSKAKCQMHKQFQKQYGQNLAVLDNLLKIWNPENSSCMTQISSWCKTMQDLLGEELKRIKMIQLSAVCPELGQQTHFILAVPGTYRPARPVIHIEYFVGQFSVYMSKQQPKDVVVKGEDGNFYQYLLKGHEDLRLDERIMQFFRLINSFLRKETCFNANVIQTISVIPLSMAHGLVQWVPGTETLRNIIERHRIMHKIDPMMEYVLTDQYGDGSYDYLMPIMKMQIIEKIFKDVSDNDLADSFWITAPSAESWLKQVDTFSISSAMTSVVGYIIGLGDRHPSNLLIDQYSGKVVHIDFGDSFDRAATRKYLPEVVPFRLTRMMVKAMGAAGVDGIFRTSFINMMSLLRDNYRVLVMVLAIFVHEPLVDPDEQDVQEIILSKTTTGSVVDKGRVFLASAVDKTARSSSEMRKKVNQKLTGNDFDSKTQLSVEDQASRLINMATDTYHLSQMYSGWCPFW</sequence>
<dbReference type="InterPro" id="IPR018936">
    <property type="entry name" value="PI3/4_kinase_CS"/>
</dbReference>
<dbReference type="Pfam" id="PF02260">
    <property type="entry name" value="FATC"/>
    <property type="match status" value="1"/>
</dbReference>
<dbReference type="InterPro" id="IPR026683">
    <property type="entry name" value="TOR_cat"/>
</dbReference>
<evidence type="ECO:0000259" key="11">
    <source>
        <dbReference type="PROSITE" id="PS51189"/>
    </source>
</evidence>
<gene>
    <name evidence="13" type="ORF">TRFO_14280</name>
</gene>
<dbReference type="InterPro" id="IPR057564">
    <property type="entry name" value="HEAT_ATR"/>
</dbReference>
<keyword evidence="2 9" id="KW-0808">Transferase</keyword>
<dbReference type="SUPFAM" id="SSF48371">
    <property type="entry name" value="ARM repeat"/>
    <property type="match status" value="1"/>
</dbReference>
<feature type="domain" description="PI3K/PI4K catalytic" evidence="10">
    <location>
        <begin position="1926"/>
        <end position="2237"/>
    </location>
</feature>
<dbReference type="GO" id="GO:0004674">
    <property type="term" value="F:protein serine/threonine kinase activity"/>
    <property type="evidence" value="ECO:0007669"/>
    <property type="project" value="UniProtKB-KW"/>
</dbReference>
<dbReference type="InterPro" id="IPR003152">
    <property type="entry name" value="FATC_dom"/>
</dbReference>
<dbReference type="PROSITE" id="PS51190">
    <property type="entry name" value="FATC"/>
    <property type="match status" value="1"/>
</dbReference>
<dbReference type="PANTHER" id="PTHR11139">
    <property type="entry name" value="ATAXIA TELANGIECTASIA MUTATED ATM -RELATED"/>
    <property type="match status" value="1"/>
</dbReference>
<evidence type="ECO:0000256" key="5">
    <source>
        <dbReference type="ARBA" id="ARBA00022777"/>
    </source>
</evidence>
<feature type="domain" description="FAT" evidence="11">
    <location>
        <begin position="1211"/>
        <end position="1753"/>
    </location>
</feature>
<dbReference type="Pfam" id="PF11865">
    <property type="entry name" value="mTOR_dom"/>
    <property type="match status" value="1"/>
</dbReference>
<dbReference type="GO" id="GO:0106310">
    <property type="term" value="F:protein serine kinase activity"/>
    <property type="evidence" value="ECO:0007669"/>
    <property type="project" value="RHEA"/>
</dbReference>
<dbReference type="InterPro" id="IPR009076">
    <property type="entry name" value="FRB_dom"/>
</dbReference>
<dbReference type="SMART" id="SM00146">
    <property type="entry name" value="PI3Kc"/>
    <property type="match status" value="1"/>
</dbReference>
<dbReference type="PROSITE" id="PS50290">
    <property type="entry name" value="PI3_4_KINASE_3"/>
    <property type="match status" value="1"/>
</dbReference>
<dbReference type="SMART" id="SM01345">
    <property type="entry name" value="Rapamycin_bind"/>
    <property type="match status" value="1"/>
</dbReference>
<keyword evidence="14" id="KW-1185">Reference proteome</keyword>
<dbReference type="InterPro" id="IPR000403">
    <property type="entry name" value="PI3/4_kinase_cat_dom"/>
</dbReference>
<comment type="caution">
    <text evidence="13">The sequence shown here is derived from an EMBL/GenBank/DDBJ whole genome shotgun (WGS) entry which is preliminary data.</text>
</comment>
<dbReference type="CDD" id="cd05169">
    <property type="entry name" value="PIKKc_TOR"/>
    <property type="match status" value="1"/>
</dbReference>
<dbReference type="GO" id="GO:0044877">
    <property type="term" value="F:protein-containing complex binding"/>
    <property type="evidence" value="ECO:0007669"/>
    <property type="project" value="InterPro"/>
</dbReference>
<dbReference type="Pfam" id="PF02259">
    <property type="entry name" value="FAT"/>
    <property type="match status" value="1"/>
</dbReference>
<organism evidence="13 14">
    <name type="scientific">Tritrichomonas foetus</name>
    <dbReference type="NCBI Taxonomy" id="1144522"/>
    <lineage>
        <taxon>Eukaryota</taxon>
        <taxon>Metamonada</taxon>
        <taxon>Parabasalia</taxon>
        <taxon>Tritrichomonadida</taxon>
        <taxon>Tritrichomonadidae</taxon>
        <taxon>Tritrichomonas</taxon>
    </lineage>
</organism>
<evidence type="ECO:0000313" key="14">
    <source>
        <dbReference type="Proteomes" id="UP000179807"/>
    </source>
</evidence>
<dbReference type="InterPro" id="IPR014009">
    <property type="entry name" value="PIK_FAT"/>
</dbReference>
<dbReference type="GeneID" id="94832426"/>
<dbReference type="FunFam" id="3.30.1010.10:FF:000025">
    <property type="entry name" value="PIKK family atypical protein kinase"/>
    <property type="match status" value="1"/>
</dbReference>
<dbReference type="InterPro" id="IPR011989">
    <property type="entry name" value="ARM-like"/>
</dbReference>
<dbReference type="GO" id="GO:0005737">
    <property type="term" value="C:cytoplasm"/>
    <property type="evidence" value="ECO:0007669"/>
    <property type="project" value="TreeGrafter"/>
</dbReference>
<dbReference type="EC" id="2.7.11.1" evidence="9"/>
<dbReference type="Pfam" id="PF23593">
    <property type="entry name" value="HEAT_ATR"/>
    <property type="match status" value="1"/>
</dbReference>
<dbReference type="GO" id="GO:0031929">
    <property type="term" value="P:TOR signaling"/>
    <property type="evidence" value="ECO:0007669"/>
    <property type="project" value="TreeGrafter"/>
</dbReference>
<comment type="catalytic activity">
    <reaction evidence="8">
        <text>L-seryl-[protein] + ATP = O-phospho-L-seryl-[protein] + ADP + H(+)</text>
        <dbReference type="Rhea" id="RHEA:17989"/>
        <dbReference type="Rhea" id="RHEA-COMP:9863"/>
        <dbReference type="Rhea" id="RHEA-COMP:11604"/>
        <dbReference type="ChEBI" id="CHEBI:15378"/>
        <dbReference type="ChEBI" id="CHEBI:29999"/>
        <dbReference type="ChEBI" id="CHEBI:30616"/>
        <dbReference type="ChEBI" id="CHEBI:83421"/>
        <dbReference type="ChEBI" id="CHEBI:456216"/>
        <dbReference type="EC" id="2.7.11.1"/>
    </reaction>
</comment>
<name>A0A1J4KZX3_9EUKA</name>
<keyword evidence="3" id="KW-0677">Repeat</keyword>
<dbReference type="PROSITE" id="PS51189">
    <property type="entry name" value="FAT"/>
    <property type="match status" value="1"/>
</dbReference>
<evidence type="ECO:0000259" key="10">
    <source>
        <dbReference type="PROSITE" id="PS50290"/>
    </source>
</evidence>
<keyword evidence="9" id="KW-0723">Serine/threonine-protein kinase</keyword>
<dbReference type="InterPro" id="IPR003151">
    <property type="entry name" value="PIK-rel_kinase_FAT"/>
</dbReference>
<dbReference type="OrthoDB" id="381190at2759"/>
<evidence type="ECO:0000256" key="3">
    <source>
        <dbReference type="ARBA" id="ARBA00022737"/>
    </source>
</evidence>
<dbReference type="PANTHER" id="PTHR11139:SF9">
    <property type="entry name" value="SERINE_THREONINE-PROTEIN KINASE MTOR"/>
    <property type="match status" value="1"/>
</dbReference>
<proteinExistence type="inferred from homology"/>
<dbReference type="RefSeq" id="XP_068368380.1">
    <property type="nucleotide sequence ID" value="XM_068497722.1"/>
</dbReference>
<reference evidence="13" key="1">
    <citation type="submission" date="2016-10" db="EMBL/GenBank/DDBJ databases">
        <authorList>
            <person name="Benchimol M."/>
            <person name="Almeida L.G."/>
            <person name="Vasconcelos A.T."/>
            <person name="Perreira-Neves A."/>
            <person name="Rosa I.A."/>
            <person name="Tasca T."/>
            <person name="Bogo M.R."/>
            <person name="de Souza W."/>
        </authorList>
    </citation>
    <scope>NUCLEOTIDE SEQUENCE [LARGE SCALE GENOMIC DNA]</scope>
    <source>
        <strain evidence="13">K</strain>
    </source>
</reference>
<evidence type="ECO:0000256" key="7">
    <source>
        <dbReference type="ARBA" id="ARBA00047899"/>
    </source>
</evidence>
<evidence type="ECO:0000256" key="9">
    <source>
        <dbReference type="RuleBase" id="RU364109"/>
    </source>
</evidence>
<dbReference type="GO" id="GO:0005524">
    <property type="term" value="F:ATP binding"/>
    <property type="evidence" value="ECO:0007669"/>
    <property type="project" value="UniProtKB-KW"/>
</dbReference>
<dbReference type="EMBL" id="MLAK01000250">
    <property type="protein sequence ID" value="OHT15244.1"/>
    <property type="molecule type" value="Genomic_DNA"/>
</dbReference>
<dbReference type="InterPro" id="IPR036940">
    <property type="entry name" value="PI3/4_kinase_cat_sf"/>
</dbReference>
<dbReference type="Pfam" id="PF08771">
    <property type="entry name" value="FRB_dom"/>
    <property type="match status" value="1"/>
</dbReference>
<dbReference type="GO" id="GO:0031932">
    <property type="term" value="C:TORC2 complex"/>
    <property type="evidence" value="ECO:0007669"/>
    <property type="project" value="TreeGrafter"/>
</dbReference>
<dbReference type="SMART" id="SM01346">
    <property type="entry name" value="DUF3385"/>
    <property type="match status" value="1"/>
</dbReference>
<evidence type="ECO:0000256" key="6">
    <source>
        <dbReference type="ARBA" id="ARBA00022840"/>
    </source>
</evidence>
<evidence type="ECO:0000256" key="2">
    <source>
        <dbReference type="ARBA" id="ARBA00022679"/>
    </source>
</evidence>
<evidence type="ECO:0000259" key="12">
    <source>
        <dbReference type="PROSITE" id="PS51190"/>
    </source>
</evidence>
<dbReference type="FunFam" id="1.10.1070.11:FF:000029">
    <property type="entry name" value="Serine/threonine-protein kinase TOR"/>
    <property type="match status" value="1"/>
</dbReference>